<dbReference type="Proteomes" id="UP000194450">
    <property type="component" value="Unassembled WGS sequence"/>
</dbReference>
<dbReference type="Pfam" id="PF00512">
    <property type="entry name" value="HisKA"/>
    <property type="match status" value="1"/>
</dbReference>
<feature type="domain" description="Histidine kinase" evidence="16">
    <location>
        <begin position="212"/>
        <end position="428"/>
    </location>
</feature>
<name>A0A1Y6G496_9GAMM</name>
<reference evidence="18" key="1">
    <citation type="submission" date="2017-04" db="EMBL/GenBank/DDBJ databases">
        <authorList>
            <person name="Varghese N."/>
            <person name="Submissions S."/>
        </authorList>
    </citation>
    <scope>NUCLEOTIDE SEQUENCE [LARGE SCALE GENOMIC DNA]</scope>
</reference>
<dbReference type="Pfam" id="PF11808">
    <property type="entry name" value="PhoR"/>
    <property type="match status" value="1"/>
</dbReference>
<keyword evidence="4" id="KW-0813">Transport</keyword>
<dbReference type="SUPFAM" id="SSF55785">
    <property type="entry name" value="PYP-like sensor domain (PAS domain)"/>
    <property type="match status" value="1"/>
</dbReference>
<protein>
    <recommendedName>
        <fullName evidence="3">histidine kinase</fullName>
        <ecNumber evidence="3">2.7.13.3</ecNumber>
    </recommendedName>
</protein>
<accession>A0A1Y6G496</accession>
<evidence type="ECO:0000256" key="7">
    <source>
        <dbReference type="ARBA" id="ARBA00022679"/>
    </source>
</evidence>
<evidence type="ECO:0000256" key="1">
    <source>
        <dbReference type="ARBA" id="ARBA00000085"/>
    </source>
</evidence>
<keyword evidence="7" id="KW-0808">Transferase</keyword>
<proteinExistence type="predicted"/>
<evidence type="ECO:0000256" key="14">
    <source>
        <dbReference type="ARBA" id="ARBA00023136"/>
    </source>
</evidence>
<dbReference type="EMBL" id="FXWH01000003">
    <property type="protein sequence ID" value="SMQ80462.1"/>
    <property type="molecule type" value="Genomic_DNA"/>
</dbReference>
<organism evidence="17 18">
    <name type="scientific">Pseudidiomarina planktonica</name>
    <dbReference type="NCBI Taxonomy" id="1323738"/>
    <lineage>
        <taxon>Bacteria</taxon>
        <taxon>Pseudomonadati</taxon>
        <taxon>Pseudomonadota</taxon>
        <taxon>Gammaproteobacteria</taxon>
        <taxon>Alteromonadales</taxon>
        <taxon>Idiomarinaceae</taxon>
        <taxon>Pseudidiomarina</taxon>
    </lineage>
</organism>
<dbReference type="NCBIfam" id="NF008235">
    <property type="entry name" value="PRK11006.1"/>
    <property type="match status" value="1"/>
</dbReference>
<evidence type="ECO:0000256" key="11">
    <source>
        <dbReference type="ARBA" id="ARBA00022840"/>
    </source>
</evidence>
<dbReference type="InterPro" id="IPR035965">
    <property type="entry name" value="PAS-like_dom_sf"/>
</dbReference>
<dbReference type="SMART" id="SM00388">
    <property type="entry name" value="HisKA"/>
    <property type="match status" value="1"/>
</dbReference>
<dbReference type="InterPro" id="IPR004358">
    <property type="entry name" value="Sig_transdc_His_kin-like_C"/>
</dbReference>
<keyword evidence="8 15" id="KW-0812">Transmembrane</keyword>
<dbReference type="GO" id="GO:0004721">
    <property type="term" value="F:phosphoprotein phosphatase activity"/>
    <property type="evidence" value="ECO:0007669"/>
    <property type="project" value="InterPro"/>
</dbReference>
<dbReference type="SUPFAM" id="SSF55874">
    <property type="entry name" value="ATPase domain of HSP90 chaperone/DNA topoisomerase II/histidine kinase"/>
    <property type="match status" value="1"/>
</dbReference>
<keyword evidence="5" id="KW-1003">Cell membrane</keyword>
<dbReference type="GO" id="GO:0016036">
    <property type="term" value="P:cellular response to phosphate starvation"/>
    <property type="evidence" value="ECO:0007669"/>
    <property type="project" value="TreeGrafter"/>
</dbReference>
<dbReference type="Gene3D" id="3.30.450.20">
    <property type="entry name" value="PAS domain"/>
    <property type="match status" value="1"/>
</dbReference>
<dbReference type="Pfam" id="PF02518">
    <property type="entry name" value="HATPase_c"/>
    <property type="match status" value="1"/>
</dbReference>
<dbReference type="RefSeq" id="WP_086435351.1">
    <property type="nucleotide sequence ID" value="NZ_FXWH01000003.1"/>
</dbReference>
<dbReference type="OrthoDB" id="9813151at2"/>
<dbReference type="PANTHER" id="PTHR45453:SF1">
    <property type="entry name" value="PHOSPHATE REGULON SENSOR PROTEIN PHOR"/>
    <property type="match status" value="1"/>
</dbReference>
<dbReference type="GO" id="GO:0000155">
    <property type="term" value="F:phosphorelay sensor kinase activity"/>
    <property type="evidence" value="ECO:0007669"/>
    <property type="project" value="InterPro"/>
</dbReference>
<evidence type="ECO:0000256" key="4">
    <source>
        <dbReference type="ARBA" id="ARBA00022448"/>
    </source>
</evidence>
<dbReference type="FunFam" id="1.10.287.130:FF:000008">
    <property type="entry name" value="Two-component sensor histidine kinase"/>
    <property type="match status" value="1"/>
</dbReference>
<keyword evidence="12 15" id="KW-1133">Transmembrane helix</keyword>
<evidence type="ECO:0000259" key="16">
    <source>
        <dbReference type="PROSITE" id="PS50109"/>
    </source>
</evidence>
<keyword evidence="14 15" id="KW-0472">Membrane</keyword>
<dbReference type="InterPro" id="IPR014310">
    <property type="entry name" value="Sig_transdc_His_kinase_PhoR"/>
</dbReference>
<dbReference type="InterPro" id="IPR036097">
    <property type="entry name" value="HisK_dim/P_sf"/>
</dbReference>
<evidence type="ECO:0000256" key="3">
    <source>
        <dbReference type="ARBA" id="ARBA00012438"/>
    </source>
</evidence>
<sequence length="445" mass="51027">MDKKYSVLFILRSFIIFLAPFLVLGLLTGAFWLCLALGLIVLMAWHYHHQLKLIRWLWQSRTLLPPSAPGSWSYIFDGIYRTQRRSQKRRRDLARLLRRFREASEAIPDAAIVFKSDGSLLWCNKLAQFYFGLKWPGDSGIRLSNLVRDPDFVRYIQQAEFGDDITIESPVRDDLELEIRVMPYSEDQYLLIARDVTQLKQLEQMRKDFVANVSHELKTPLTVIQGYLEMLEDPANVPAPMLQKAVADMGAQSQRMRNLVDQLLALSRMESPAQDLFELTINVPHLLSNIETEMQQLNQDKQHELTFSVAPISMHGRESEIRSAMINLVANAIDYTAPGGKIQVTWRPVGDQMEFSVKDNGPGIANEHQHRLTERFYRVDDDRNSAKGGTGLGLAIVKQALDHHHCHLHIDSVYGRGSHFYFRVPGELVVQQPGSARQRMRHSNV</sequence>
<keyword evidence="9" id="KW-0547">Nucleotide-binding</keyword>
<evidence type="ECO:0000256" key="12">
    <source>
        <dbReference type="ARBA" id="ARBA00022989"/>
    </source>
</evidence>
<dbReference type="FunFam" id="3.30.565.10:FF:000006">
    <property type="entry name" value="Sensor histidine kinase WalK"/>
    <property type="match status" value="1"/>
</dbReference>
<evidence type="ECO:0000256" key="2">
    <source>
        <dbReference type="ARBA" id="ARBA00004236"/>
    </source>
</evidence>
<dbReference type="AlphaFoldDB" id="A0A1Y6G496"/>
<gene>
    <name evidence="17" type="ORF">SAMN06297229_2221</name>
</gene>
<evidence type="ECO:0000256" key="6">
    <source>
        <dbReference type="ARBA" id="ARBA00022553"/>
    </source>
</evidence>
<keyword evidence="11" id="KW-0067">ATP-binding</keyword>
<evidence type="ECO:0000313" key="18">
    <source>
        <dbReference type="Proteomes" id="UP000194450"/>
    </source>
</evidence>
<evidence type="ECO:0000256" key="8">
    <source>
        <dbReference type="ARBA" id="ARBA00022692"/>
    </source>
</evidence>
<dbReference type="GO" id="GO:0005886">
    <property type="term" value="C:plasma membrane"/>
    <property type="evidence" value="ECO:0007669"/>
    <property type="project" value="UniProtKB-SubCell"/>
</dbReference>
<dbReference type="InterPro" id="IPR036890">
    <property type="entry name" value="HATPase_C_sf"/>
</dbReference>
<keyword evidence="18" id="KW-1185">Reference proteome</keyword>
<feature type="transmembrane region" description="Helical" evidence="15">
    <location>
        <begin position="7"/>
        <end position="24"/>
    </location>
</feature>
<dbReference type="GO" id="GO:0005524">
    <property type="term" value="F:ATP binding"/>
    <property type="evidence" value="ECO:0007669"/>
    <property type="project" value="UniProtKB-KW"/>
</dbReference>
<dbReference type="SUPFAM" id="SSF47384">
    <property type="entry name" value="Homodimeric domain of signal transducing histidine kinase"/>
    <property type="match status" value="1"/>
</dbReference>
<dbReference type="InterPro" id="IPR050351">
    <property type="entry name" value="BphY/WalK/GraS-like"/>
</dbReference>
<evidence type="ECO:0000313" key="17">
    <source>
        <dbReference type="EMBL" id="SMQ80462.1"/>
    </source>
</evidence>
<evidence type="ECO:0000256" key="9">
    <source>
        <dbReference type="ARBA" id="ARBA00022741"/>
    </source>
</evidence>
<keyword evidence="6" id="KW-0597">Phosphoprotein</keyword>
<keyword evidence="13" id="KW-0902">Two-component regulatory system</keyword>
<dbReference type="NCBIfam" id="TIGR02966">
    <property type="entry name" value="phoR_proteo"/>
    <property type="match status" value="1"/>
</dbReference>
<dbReference type="InterPro" id="IPR005467">
    <property type="entry name" value="His_kinase_dom"/>
</dbReference>
<dbReference type="PANTHER" id="PTHR45453">
    <property type="entry name" value="PHOSPHATE REGULON SENSOR PROTEIN PHOR"/>
    <property type="match status" value="1"/>
</dbReference>
<evidence type="ECO:0000256" key="5">
    <source>
        <dbReference type="ARBA" id="ARBA00022475"/>
    </source>
</evidence>
<dbReference type="PRINTS" id="PR00344">
    <property type="entry name" value="BCTRLSENSOR"/>
</dbReference>
<evidence type="ECO:0000256" key="13">
    <source>
        <dbReference type="ARBA" id="ARBA00023012"/>
    </source>
</evidence>
<dbReference type="InterPro" id="IPR021766">
    <property type="entry name" value="PhoR_N"/>
</dbReference>
<evidence type="ECO:0000256" key="10">
    <source>
        <dbReference type="ARBA" id="ARBA00022777"/>
    </source>
</evidence>
<comment type="subcellular location">
    <subcellularLocation>
        <location evidence="2">Cell membrane</location>
    </subcellularLocation>
</comment>
<dbReference type="PROSITE" id="PS50109">
    <property type="entry name" value="HIS_KIN"/>
    <property type="match status" value="1"/>
</dbReference>
<comment type="catalytic activity">
    <reaction evidence="1">
        <text>ATP + protein L-histidine = ADP + protein N-phospho-L-histidine.</text>
        <dbReference type="EC" id="2.7.13.3"/>
    </reaction>
</comment>
<dbReference type="EC" id="2.7.13.3" evidence="3"/>
<dbReference type="CDD" id="cd00082">
    <property type="entry name" value="HisKA"/>
    <property type="match status" value="1"/>
</dbReference>
<dbReference type="InterPro" id="IPR003661">
    <property type="entry name" value="HisK_dim/P_dom"/>
</dbReference>
<dbReference type="Gene3D" id="1.10.287.130">
    <property type="match status" value="1"/>
</dbReference>
<keyword evidence="10 17" id="KW-0418">Kinase</keyword>
<evidence type="ECO:0000256" key="15">
    <source>
        <dbReference type="SAM" id="Phobius"/>
    </source>
</evidence>
<dbReference type="InterPro" id="IPR003594">
    <property type="entry name" value="HATPase_dom"/>
</dbReference>
<dbReference type="SMART" id="SM00387">
    <property type="entry name" value="HATPase_c"/>
    <property type="match status" value="1"/>
</dbReference>
<dbReference type="Gene3D" id="3.30.565.10">
    <property type="entry name" value="Histidine kinase-like ATPase, C-terminal domain"/>
    <property type="match status" value="1"/>
</dbReference>